<accession>A0A0G2HL10</accession>
<dbReference type="EMBL" id="JXQG01000026">
    <property type="protein sequence ID" value="KKZ12194.1"/>
    <property type="molecule type" value="Genomic_DNA"/>
</dbReference>
<dbReference type="PATRIC" id="fig|1604020.3.peg.662"/>
<protein>
    <recommendedName>
        <fullName evidence="3">Autotransporter domain-containing protein</fullName>
    </recommendedName>
</protein>
<sequence length="526" mass="55811">VTVTGQDDAEADGYQFYGITFSLSSSDQNYNEIDVTALSVSVKNIDNDEEKVEAVLDDVVLPSVVQQLTAHTTEAITSRLTSIASGPPVGSVTISMDKVLSDTAAFLHGRRDQLNNGHLQWEQVLSGRNFGGPLSGVALAEGEGNMAEGHPFSSLALWGRGDYSRYNNTIENTDVAGGGFSGTVGIDVQPMPRLVTGLALTATRWGLDYNTNGDQADGAYKVGVAMVNPYVNWFATDQLSLWGTFGYGRGEVEQTPEEGGGASRTDTDSLTSWAGGVRFQALPGGDPLTGEGSPFGLAFKLDGARSSFLDANVQLARLAGEVSRSFSLDAGLLTAALDLGWSFRSVTSNDDLDELRQSVADQNDSGGAELVGSVNWLNSEGSVSATVDARLLVGSGDHKEWGIGGNLRFTPSRRGGEGLSLSLQPSIGVTRTRLDALWSISGEGDLAISNRLTGARLHGELAYGFRRGNAVLTPYSEVVLDETASSYGVGLRYDLNGSLDLDLKGARRHANGNNETRLFLHVRSEL</sequence>
<evidence type="ECO:0000313" key="2">
    <source>
        <dbReference type="Proteomes" id="UP000035067"/>
    </source>
</evidence>
<reference evidence="1 2" key="1">
    <citation type="submission" date="2015-01" db="EMBL/GenBank/DDBJ databases">
        <title>Lifestyle Evolution in Cyanobacterial Symbionts of Sponges.</title>
        <authorList>
            <person name="Burgsdorf I."/>
            <person name="Slaby B.M."/>
            <person name="Handley K.M."/>
            <person name="Haber M."/>
            <person name="Blom J."/>
            <person name="Marshall C.W."/>
            <person name="Gilbert J.A."/>
            <person name="Hentschel U."/>
            <person name="Steindler L."/>
        </authorList>
    </citation>
    <scope>NUCLEOTIDE SEQUENCE [LARGE SCALE GENOMIC DNA]</scope>
    <source>
        <strain evidence="1">SP3</strain>
    </source>
</reference>
<feature type="non-terminal residue" evidence="1">
    <location>
        <position position="1"/>
    </location>
</feature>
<comment type="caution">
    <text evidence="1">The sequence shown here is derived from an EMBL/GenBank/DDBJ whole genome shotgun (WGS) entry which is preliminary data.</text>
</comment>
<organism evidence="1 2">
    <name type="scientific">Candidatus Synechococcus spongiarum SP3</name>
    <dbReference type="NCBI Taxonomy" id="1604020"/>
    <lineage>
        <taxon>Bacteria</taxon>
        <taxon>Bacillati</taxon>
        <taxon>Cyanobacteriota</taxon>
        <taxon>Cyanophyceae</taxon>
        <taxon>Synechococcales</taxon>
        <taxon>Synechococcaceae</taxon>
        <taxon>Synechococcus</taxon>
    </lineage>
</organism>
<evidence type="ECO:0008006" key="3">
    <source>
        <dbReference type="Google" id="ProtNLM"/>
    </source>
</evidence>
<name>A0A0G2HL10_9SYNE</name>
<dbReference type="AlphaFoldDB" id="A0A0G2HL10"/>
<evidence type="ECO:0000313" key="1">
    <source>
        <dbReference type="EMBL" id="KKZ12194.1"/>
    </source>
</evidence>
<dbReference type="Proteomes" id="UP000035067">
    <property type="component" value="Unassembled WGS sequence"/>
</dbReference>
<gene>
    <name evidence="1" type="ORF">TE42_05345</name>
</gene>
<proteinExistence type="predicted"/>